<dbReference type="InterPro" id="IPR038109">
    <property type="entry name" value="DNA_bind_recomb_sf"/>
</dbReference>
<evidence type="ECO:0000259" key="4">
    <source>
        <dbReference type="PROSITE" id="PS51737"/>
    </source>
</evidence>
<evidence type="ECO:0000256" key="1">
    <source>
        <dbReference type="ARBA" id="ARBA00023125"/>
    </source>
</evidence>
<dbReference type="Gene3D" id="3.90.1750.20">
    <property type="entry name" value="Putative Large Serine Recombinase, Chain B, Domain 2"/>
    <property type="match status" value="1"/>
</dbReference>
<dbReference type="SUPFAM" id="SSF53041">
    <property type="entry name" value="Resolvase-like"/>
    <property type="match status" value="1"/>
</dbReference>
<dbReference type="InterPro" id="IPR011109">
    <property type="entry name" value="DNA_bind_recombinase_dom"/>
</dbReference>
<dbReference type="CDD" id="cd00338">
    <property type="entry name" value="Ser_Recombinase"/>
    <property type="match status" value="1"/>
</dbReference>
<protein>
    <recommendedName>
        <fullName evidence="7">Recombinase domain-containing protein</fullName>
    </recommendedName>
</protein>
<dbReference type="AlphaFoldDB" id="A0A1G2HZ60"/>
<dbReference type="PROSITE" id="PS51736">
    <property type="entry name" value="RECOMBINASES_3"/>
    <property type="match status" value="1"/>
</dbReference>
<evidence type="ECO:0008006" key="7">
    <source>
        <dbReference type="Google" id="ProtNLM"/>
    </source>
</evidence>
<dbReference type="InterPro" id="IPR050639">
    <property type="entry name" value="SSR_resolvase"/>
</dbReference>
<keyword evidence="1" id="KW-0238">DNA-binding</keyword>
<feature type="domain" description="Recombinase" evidence="4">
    <location>
        <begin position="100"/>
        <end position="209"/>
    </location>
</feature>
<dbReference type="Proteomes" id="UP000178820">
    <property type="component" value="Unassembled WGS sequence"/>
</dbReference>
<evidence type="ECO:0000313" key="5">
    <source>
        <dbReference type="EMBL" id="OGZ67842.1"/>
    </source>
</evidence>
<organism evidence="5 6">
    <name type="scientific">Candidatus Staskawiczbacteria bacterium RIFCSPHIGHO2_02_FULL_42_22</name>
    <dbReference type="NCBI Taxonomy" id="1802207"/>
    <lineage>
        <taxon>Bacteria</taxon>
        <taxon>Candidatus Staskawicziibacteriota</taxon>
    </lineage>
</organism>
<dbReference type="Pfam" id="PF07508">
    <property type="entry name" value="Recombinase"/>
    <property type="match status" value="1"/>
</dbReference>
<keyword evidence="2" id="KW-0233">DNA recombination</keyword>
<name>A0A1G2HZ60_9BACT</name>
<evidence type="ECO:0000256" key="2">
    <source>
        <dbReference type="ARBA" id="ARBA00023172"/>
    </source>
</evidence>
<dbReference type="PROSITE" id="PS51737">
    <property type="entry name" value="RECOMBINASE_DNA_BIND"/>
    <property type="match status" value="1"/>
</dbReference>
<dbReference type="Gene3D" id="3.40.50.1390">
    <property type="entry name" value="Resolvase, N-terminal catalytic domain"/>
    <property type="match status" value="1"/>
</dbReference>
<gene>
    <name evidence="5" type="ORF">A3D44_02910</name>
</gene>
<feature type="domain" description="Resolvase/invertase-type recombinase catalytic" evidence="3">
    <location>
        <begin position="1"/>
        <end position="93"/>
    </location>
</feature>
<dbReference type="InterPro" id="IPR036162">
    <property type="entry name" value="Resolvase-like_N_sf"/>
</dbReference>
<accession>A0A1G2HZ60</accession>
<reference evidence="5 6" key="1">
    <citation type="journal article" date="2016" name="Nat. Commun.">
        <title>Thousands of microbial genomes shed light on interconnected biogeochemical processes in an aquifer system.</title>
        <authorList>
            <person name="Anantharaman K."/>
            <person name="Brown C.T."/>
            <person name="Hug L.A."/>
            <person name="Sharon I."/>
            <person name="Castelle C.J."/>
            <person name="Probst A.J."/>
            <person name="Thomas B.C."/>
            <person name="Singh A."/>
            <person name="Wilkins M.J."/>
            <person name="Karaoz U."/>
            <person name="Brodie E.L."/>
            <person name="Williams K.H."/>
            <person name="Hubbard S.S."/>
            <person name="Banfield J.F."/>
        </authorList>
    </citation>
    <scope>NUCLEOTIDE SEQUENCE [LARGE SCALE GENOMIC DNA]</scope>
</reference>
<evidence type="ECO:0000259" key="3">
    <source>
        <dbReference type="PROSITE" id="PS51736"/>
    </source>
</evidence>
<comment type="caution">
    <text evidence="5">The sequence shown here is derived from an EMBL/GenBank/DDBJ whole genome shotgun (WGS) entry which is preliminary data.</text>
</comment>
<dbReference type="EMBL" id="MHOT01000030">
    <property type="protein sequence ID" value="OGZ67842.1"/>
    <property type="molecule type" value="Genomic_DNA"/>
</dbReference>
<dbReference type="GO" id="GO:0003677">
    <property type="term" value="F:DNA binding"/>
    <property type="evidence" value="ECO:0007669"/>
    <property type="project" value="UniProtKB-KW"/>
</dbReference>
<dbReference type="Pfam" id="PF00239">
    <property type="entry name" value="Resolvase"/>
    <property type="match status" value="1"/>
</dbReference>
<dbReference type="InterPro" id="IPR006119">
    <property type="entry name" value="Resolv_N"/>
</dbReference>
<dbReference type="GO" id="GO:0000150">
    <property type="term" value="F:DNA strand exchange activity"/>
    <property type="evidence" value="ECO:0007669"/>
    <property type="project" value="InterPro"/>
</dbReference>
<sequence>MLAYANKRKINIILCEKIDRLTRNMKDAVLISEWLEENDEREVHFIKENFIVNKNTKAHENLVWDMKVAIARFYTKNLSEEVRKGQKEKLAQGGYPSQAKLGYKTVGEKGRKTHVKDEPRASFVREIFELYSTGNYSVKALVEMMYKKGLRNSYGNKVLKSRMHELLSDPFYMGKIRWNGQTYPGDHEPIITRAIFDEVQQKLVRQYKNPQYKKHLPVFKSKITCEECGGTITWEIQKGHWYGHCNHYKNCSQKVYVRQEIIEEQIFPLFDKVSPKSDRVTELLEKAIARKHEGSTKRNEDLRADLQLSHDRIQRRIEKMYEDKLDGKITADFYDKKCREYTADQENLLSDLEKLGNDDRKYFEVGYAIHELAEHAVEIYNSIKATTDDKRLLLAYIFSDLGLNADKIRHKYTYGFEFLAEWSPLLNKNFEPTKNPSKNGVNGVPNHRLPEPMHLSVNNNFEPKEVLILGHDSGVEPINHDLCSRIKTFANF</sequence>
<evidence type="ECO:0000313" key="6">
    <source>
        <dbReference type="Proteomes" id="UP000178820"/>
    </source>
</evidence>
<proteinExistence type="predicted"/>
<dbReference type="STRING" id="1802207.A3D44_02910"/>
<dbReference type="PANTHER" id="PTHR30461">
    <property type="entry name" value="DNA-INVERTASE FROM LAMBDOID PROPHAGE"/>
    <property type="match status" value="1"/>
</dbReference>
<dbReference type="PANTHER" id="PTHR30461:SF2">
    <property type="entry name" value="SERINE RECOMBINASE PINE-RELATED"/>
    <property type="match status" value="1"/>
</dbReference>